<accession>A0AAW2YJG7</accession>
<organism evidence="3 4">
    <name type="scientific">Acrasis kona</name>
    <dbReference type="NCBI Taxonomy" id="1008807"/>
    <lineage>
        <taxon>Eukaryota</taxon>
        <taxon>Discoba</taxon>
        <taxon>Heterolobosea</taxon>
        <taxon>Tetramitia</taxon>
        <taxon>Eutetramitia</taxon>
        <taxon>Acrasidae</taxon>
        <taxon>Acrasis</taxon>
    </lineage>
</organism>
<feature type="region of interest" description="Disordered" evidence="1">
    <location>
        <begin position="472"/>
        <end position="491"/>
    </location>
</feature>
<dbReference type="InterPro" id="IPR019039">
    <property type="entry name" value="T4-Rnl1-like_N"/>
</dbReference>
<evidence type="ECO:0000259" key="2">
    <source>
        <dbReference type="Pfam" id="PF09511"/>
    </source>
</evidence>
<evidence type="ECO:0000313" key="3">
    <source>
        <dbReference type="EMBL" id="KAL0477528.1"/>
    </source>
</evidence>
<evidence type="ECO:0000313" key="4">
    <source>
        <dbReference type="Proteomes" id="UP001431209"/>
    </source>
</evidence>
<proteinExistence type="predicted"/>
<dbReference type="Proteomes" id="UP001431209">
    <property type="component" value="Unassembled WGS sequence"/>
</dbReference>
<keyword evidence="3" id="KW-0436">Ligase</keyword>
<keyword evidence="4" id="KW-1185">Reference proteome</keyword>
<comment type="caution">
    <text evidence="3">The sequence shown here is derived from an EMBL/GenBank/DDBJ whole genome shotgun (WGS) entry which is preliminary data.</text>
</comment>
<reference evidence="3 4" key="1">
    <citation type="submission" date="2024-03" db="EMBL/GenBank/DDBJ databases">
        <title>The Acrasis kona genome and developmental transcriptomes reveal deep origins of eukaryotic multicellular pathways.</title>
        <authorList>
            <person name="Sheikh S."/>
            <person name="Fu C.-J."/>
            <person name="Brown M.W."/>
            <person name="Baldauf S.L."/>
        </authorList>
    </citation>
    <scope>NUCLEOTIDE SEQUENCE [LARGE SCALE GENOMIC DNA]</scope>
    <source>
        <strain evidence="3 4">ATCC MYA-3509</strain>
    </source>
</reference>
<dbReference type="Pfam" id="PF09511">
    <property type="entry name" value="RNA_lig_T4_1"/>
    <property type="match status" value="1"/>
</dbReference>
<dbReference type="AlphaFoldDB" id="A0AAW2YJG7"/>
<protein>
    <submittedName>
        <fullName evidence="3">T4 RNA ligase</fullName>
    </submittedName>
</protein>
<feature type="domain" description="T4 RNA ligase 1-like N-terminal" evidence="2">
    <location>
        <begin position="63"/>
        <end position="311"/>
    </location>
</feature>
<sequence>MKTAYDAVQEDYKKRKLPFSFFEKQTTDGYTFFNYRYMTPFTFPELSTIEDEEMRRHQSLLRECRGIVFDTQTGKLVSRPFHKFFNVNERDETLQEKLDLSQSFHLLEKVDGTMVCPVITRLPNEVTANNEQLYTLHFRTKMGWDTDIALHIEKLLFNTTDQHQRPKFTQSQNGTFTLQQSDSTQEQHSSGDFQIGRDVMWNYINHSVHWISQGYTPIYEFASPDNTIVLFYSQPILKLLAIRHVETGHYVPYEESLRDAQHYNIPVVSPIAINGGMEEVMETIKNMSDVEGFVLRFARSGNMYKIKSSWYVDKHKRQTKSVWGTLDEAGVYKAVALGTIDDVIAGIDDQEGKDVMNDFNTVFWRGVNLTCVGLMNKVEQLRRDAESQGVPEHNQKRWLYECLSKEKVNRDEQVLLTSLFHKKQDESAENIVVAYVQTIFKRQKGKKIPEVISVLEKYSGLEIAMKKSQYQEVKKRNDDRKRADHDKTIIK</sequence>
<name>A0AAW2YJG7_9EUKA</name>
<dbReference type="GO" id="GO:0016874">
    <property type="term" value="F:ligase activity"/>
    <property type="evidence" value="ECO:0007669"/>
    <property type="project" value="UniProtKB-KW"/>
</dbReference>
<dbReference type="EMBL" id="JAOPGA020000191">
    <property type="protein sequence ID" value="KAL0477528.1"/>
    <property type="molecule type" value="Genomic_DNA"/>
</dbReference>
<gene>
    <name evidence="3" type="ORF">AKO1_010857</name>
</gene>
<evidence type="ECO:0000256" key="1">
    <source>
        <dbReference type="SAM" id="MobiDB-lite"/>
    </source>
</evidence>